<dbReference type="Proteomes" id="UP000233524">
    <property type="component" value="Unassembled WGS sequence"/>
</dbReference>
<dbReference type="GO" id="GO:0005886">
    <property type="term" value="C:plasma membrane"/>
    <property type="evidence" value="ECO:0007669"/>
    <property type="project" value="InterPro"/>
</dbReference>
<dbReference type="InParanoid" id="A0A2N3NB49"/>
<dbReference type="EMBL" id="NLAX01000010">
    <property type="protein sequence ID" value="PKS09612.1"/>
    <property type="molecule type" value="Genomic_DNA"/>
</dbReference>
<keyword evidence="1" id="KW-0472">Membrane</keyword>
<feature type="transmembrane region" description="Helical" evidence="1">
    <location>
        <begin position="120"/>
        <end position="141"/>
    </location>
</feature>
<feature type="transmembrane region" description="Helical" evidence="1">
    <location>
        <begin position="177"/>
        <end position="196"/>
    </location>
</feature>
<proteinExistence type="predicted"/>
<sequence length="270" mass="29766">MRAPNTTNPGAPLSLAGLILTGTALLFLFFLILSGVRNSTPLNKTYFLQADTNGISGARDVTRWTYFYMCGQENAHCGKARPAPAFGKAWDSNAAGVPSNLMGSHGGDTTSGYYFYMWRFGWVFFLIALFFTTLAFFASFLACCGRIGSLLLGLFSSSAIARNAFRHNGRRANIGTYAFSWAWAGWAALLLASLLFCCGIRKKESSSRKHRRGIDDGVGYTGNTYNNTTYNNTAYDDSAVPAAAVAPRTRRFWNRGNRGYDARRVKDEYN</sequence>
<dbReference type="GO" id="GO:0045121">
    <property type="term" value="C:membrane raft"/>
    <property type="evidence" value="ECO:0007669"/>
    <property type="project" value="TreeGrafter"/>
</dbReference>
<evidence type="ECO:0000313" key="2">
    <source>
        <dbReference type="EMBL" id="PKS09612.1"/>
    </source>
</evidence>
<accession>A0A2N3NB49</accession>
<dbReference type="GO" id="GO:0005938">
    <property type="term" value="C:cell cortex"/>
    <property type="evidence" value="ECO:0007669"/>
    <property type="project" value="TreeGrafter"/>
</dbReference>
<reference evidence="2 3" key="1">
    <citation type="journal article" date="2017" name="G3 (Bethesda)">
        <title>First Draft Genome Sequence of the Pathogenic Fungus Lomentospora prolificans (Formerly Scedosporium prolificans).</title>
        <authorList>
            <person name="Luo R."/>
            <person name="Zimin A."/>
            <person name="Workman R."/>
            <person name="Fan Y."/>
            <person name="Pertea G."/>
            <person name="Grossman N."/>
            <person name="Wear M.P."/>
            <person name="Jia B."/>
            <person name="Miller H."/>
            <person name="Casadevall A."/>
            <person name="Timp W."/>
            <person name="Zhang S.X."/>
            <person name="Salzberg S.L."/>
        </authorList>
    </citation>
    <scope>NUCLEOTIDE SEQUENCE [LARGE SCALE GENOMIC DNA]</scope>
    <source>
        <strain evidence="2 3">JHH-5317</strain>
    </source>
</reference>
<dbReference type="VEuPathDB" id="FungiDB:jhhlp_004230"/>
<evidence type="ECO:0000256" key="1">
    <source>
        <dbReference type="SAM" id="Phobius"/>
    </source>
</evidence>
<keyword evidence="1" id="KW-1133">Transmembrane helix</keyword>
<keyword evidence="3" id="KW-1185">Reference proteome</keyword>
<protein>
    <submittedName>
        <fullName evidence="2">Uncharacterized protein</fullName>
    </submittedName>
</protein>
<dbReference type="AlphaFoldDB" id="A0A2N3NB49"/>
<feature type="transmembrane region" description="Helical" evidence="1">
    <location>
        <begin position="12"/>
        <end position="33"/>
    </location>
</feature>
<dbReference type="GO" id="GO:0006897">
    <property type="term" value="P:endocytosis"/>
    <property type="evidence" value="ECO:0007669"/>
    <property type="project" value="TreeGrafter"/>
</dbReference>
<dbReference type="GO" id="GO:0030866">
    <property type="term" value="P:cortical actin cytoskeleton organization"/>
    <property type="evidence" value="ECO:0007669"/>
    <property type="project" value="TreeGrafter"/>
</dbReference>
<organism evidence="2 3">
    <name type="scientific">Lomentospora prolificans</name>
    <dbReference type="NCBI Taxonomy" id="41688"/>
    <lineage>
        <taxon>Eukaryota</taxon>
        <taxon>Fungi</taxon>
        <taxon>Dikarya</taxon>
        <taxon>Ascomycota</taxon>
        <taxon>Pezizomycotina</taxon>
        <taxon>Sordariomycetes</taxon>
        <taxon>Hypocreomycetidae</taxon>
        <taxon>Microascales</taxon>
        <taxon>Microascaceae</taxon>
        <taxon>Lomentospora</taxon>
    </lineage>
</organism>
<dbReference type="InterPro" id="IPR009571">
    <property type="entry name" value="SUR7/Rim9-like_fungi"/>
</dbReference>
<keyword evidence="1" id="KW-0812">Transmembrane</keyword>
<dbReference type="PANTHER" id="PTHR36414:SF1">
    <property type="entry name" value="PROTEIN SUR7"/>
    <property type="match status" value="1"/>
</dbReference>
<comment type="caution">
    <text evidence="2">The sequence shown here is derived from an EMBL/GenBank/DDBJ whole genome shotgun (WGS) entry which is preliminary data.</text>
</comment>
<gene>
    <name evidence="2" type="ORF">jhhlp_004230</name>
</gene>
<dbReference type="PANTHER" id="PTHR36414">
    <property type="entry name" value="PROTEIN SUR7"/>
    <property type="match status" value="1"/>
</dbReference>
<dbReference type="Pfam" id="PF06687">
    <property type="entry name" value="SUR7"/>
    <property type="match status" value="1"/>
</dbReference>
<evidence type="ECO:0000313" key="3">
    <source>
        <dbReference type="Proteomes" id="UP000233524"/>
    </source>
</evidence>
<dbReference type="OrthoDB" id="5419460at2759"/>
<dbReference type="FunCoup" id="A0A2N3NB49">
    <property type="interactions" value="94"/>
</dbReference>
<dbReference type="GO" id="GO:0032185">
    <property type="term" value="P:septin cytoskeleton organization"/>
    <property type="evidence" value="ECO:0007669"/>
    <property type="project" value="TreeGrafter"/>
</dbReference>
<name>A0A2N3NB49_9PEZI</name>
<dbReference type="GO" id="GO:0031505">
    <property type="term" value="P:fungal-type cell wall organization"/>
    <property type="evidence" value="ECO:0007669"/>
    <property type="project" value="TreeGrafter"/>
</dbReference>